<keyword evidence="2" id="KW-0808">Transferase</keyword>
<accession>A0ABQ5B483</accession>
<dbReference type="EMBL" id="BQNB010012915">
    <property type="protein sequence ID" value="GJT09550.1"/>
    <property type="molecule type" value="Genomic_DNA"/>
</dbReference>
<reference evidence="2" key="2">
    <citation type="submission" date="2022-01" db="EMBL/GenBank/DDBJ databases">
        <authorList>
            <person name="Yamashiro T."/>
            <person name="Shiraishi A."/>
            <person name="Satake H."/>
            <person name="Nakayama K."/>
        </authorList>
    </citation>
    <scope>NUCLEOTIDE SEQUENCE</scope>
</reference>
<keyword evidence="2" id="KW-0548">Nucleotidyltransferase</keyword>
<dbReference type="InterPro" id="IPR000477">
    <property type="entry name" value="RT_dom"/>
</dbReference>
<dbReference type="PANTHER" id="PTHR33116:SF77">
    <property type="entry name" value="RNA-DIRECTED DNA POLYMERASE"/>
    <property type="match status" value="1"/>
</dbReference>
<evidence type="ECO:0000313" key="2">
    <source>
        <dbReference type="EMBL" id="GJT09550.1"/>
    </source>
</evidence>
<dbReference type="GO" id="GO:0003964">
    <property type="term" value="F:RNA-directed DNA polymerase activity"/>
    <property type="evidence" value="ECO:0007669"/>
    <property type="project" value="UniProtKB-KW"/>
</dbReference>
<dbReference type="SUPFAM" id="SSF56672">
    <property type="entry name" value="DNA/RNA polymerases"/>
    <property type="match status" value="1"/>
</dbReference>
<dbReference type="PANTHER" id="PTHR33116">
    <property type="entry name" value="REVERSE TRANSCRIPTASE ZINC-BINDING DOMAIN-CONTAINING PROTEIN-RELATED-RELATED"/>
    <property type="match status" value="1"/>
</dbReference>
<proteinExistence type="predicted"/>
<keyword evidence="3" id="KW-1185">Reference proteome</keyword>
<gene>
    <name evidence="2" type="ORF">Tco_0856592</name>
</gene>
<feature type="domain" description="Reverse transcriptase" evidence="1">
    <location>
        <begin position="405"/>
        <end position="682"/>
    </location>
</feature>
<organism evidence="2 3">
    <name type="scientific">Tanacetum coccineum</name>
    <dbReference type="NCBI Taxonomy" id="301880"/>
    <lineage>
        <taxon>Eukaryota</taxon>
        <taxon>Viridiplantae</taxon>
        <taxon>Streptophyta</taxon>
        <taxon>Embryophyta</taxon>
        <taxon>Tracheophyta</taxon>
        <taxon>Spermatophyta</taxon>
        <taxon>Magnoliopsida</taxon>
        <taxon>eudicotyledons</taxon>
        <taxon>Gunneridae</taxon>
        <taxon>Pentapetalae</taxon>
        <taxon>asterids</taxon>
        <taxon>campanulids</taxon>
        <taxon>Asterales</taxon>
        <taxon>Asteraceae</taxon>
        <taxon>Asteroideae</taxon>
        <taxon>Anthemideae</taxon>
        <taxon>Anthemidinae</taxon>
        <taxon>Tanacetum</taxon>
    </lineage>
</organism>
<dbReference type="Pfam" id="PF00078">
    <property type="entry name" value="RVT_1"/>
    <property type="match status" value="1"/>
</dbReference>
<evidence type="ECO:0000259" key="1">
    <source>
        <dbReference type="PROSITE" id="PS50878"/>
    </source>
</evidence>
<dbReference type="CDD" id="cd01650">
    <property type="entry name" value="RT_nLTR_like"/>
    <property type="match status" value="1"/>
</dbReference>
<dbReference type="SUPFAM" id="SSF56219">
    <property type="entry name" value="DNase I-like"/>
    <property type="match status" value="1"/>
</dbReference>
<comment type="caution">
    <text evidence="2">The sequence shown here is derived from an EMBL/GenBank/DDBJ whole genome shotgun (WGS) entry which is preliminary data.</text>
</comment>
<dbReference type="Gene3D" id="3.60.10.10">
    <property type="entry name" value="Endonuclease/exonuclease/phosphatase"/>
    <property type="match status" value="1"/>
</dbReference>
<protein>
    <submittedName>
        <fullName evidence="2">RNA-directed DNA polymerase, eukaryota</fullName>
    </submittedName>
</protein>
<dbReference type="PROSITE" id="PS50878">
    <property type="entry name" value="RT_POL"/>
    <property type="match status" value="1"/>
</dbReference>
<sequence>MDVKFMWGNSNFDFIYSESLGFSGGILCIWEKDFFKKDFVTVSDNFIAVYGTWIPSNTKFLFISIYAPQQTSLKRELWDYLLVLLGRWNGEVVLMGDFNEVRSKDERRGSSFSSFGARFFNQFISSSGLIDINLEGASFTWSHPSATKMSKLDRFLILEGVVSLFLSISGSCLDRHLSDHRPILLHEVRVDFGPTPFRFYHSWFNYDGFDIMVDQTWRSFSHSDRNGMIRFKKKLQDLKSSIRNWIKVKRLDLNSSKKAILDELSAIDKELDCGQVAEPRLARRQDLTRQLHDIRSIEAVDAFQKSKIKWAIEGDENTKFFHGIINKRRSQLSIRGIFVNGLWQTDPTAIKEAFLDHFTTRFRKPLGVGPKIIFSFPKRLSSDQVSDLESNISRDEIRKAVWNCGDNKSPVFPNGCNSSFIALIPKVNDAKHVSDYRPISLIGGIYKVVTKILASRLAMVISDIVSNTQSAFIAGRQILDGPFIINEILDWCKRRCKKVMFFKVDFAKAYDSVRWEYLIDVLKAFGFGSKWCQWIQGTFCFAKASILVNGSPTNEFQFHRGLKQGDPLAPLLFILVMESLHLSFNRVVDAGIFKGIRLNNSLSISHLFYADDALIIGEWSNDNLRSLTNVLHCFYLASGLRINFHKSQLLGVGVHTSDVSLAAASIGCSIMKNQFRYLGVMVGENMARHKAWSNVTLKLRSRLSKWKTKTLSVGGRLTLLKSVLGASPLFYMSIFKTPKGILKEMESIRNNFFIGADPSEKKITWVAWNQVLASKEKGGLGVSSFYALNRALLLKWVWRFVSQDGSLWYHVIQAIYGVKINSHPVRYSSNWCSILREMNSLKVKGLDFMSFCSKRIGNGNSTNFWLDIWKGDSAFCELFPRVYALESVKDISVASKMAMQMDSSFRRPARGGIELSQLNDLISFTGMVSLSSVPDRWVCNVAGNGNFSIKIIRNLIDDLILPSSVVSTRWVKSVPIKINIFMWRARRDCLPTRLNLSHRGVVMETVNCPTCGNCEEDVQHIFFDVIWPVMFSEVNADGGSWIGIFGRLFQAGIHGSLLLVLGQI</sequence>
<dbReference type="InterPro" id="IPR026960">
    <property type="entry name" value="RVT-Znf"/>
</dbReference>
<dbReference type="Proteomes" id="UP001151760">
    <property type="component" value="Unassembled WGS sequence"/>
</dbReference>
<dbReference type="InterPro" id="IPR036691">
    <property type="entry name" value="Endo/exonu/phosph_ase_sf"/>
</dbReference>
<keyword evidence="2" id="KW-0695">RNA-directed DNA polymerase</keyword>
<dbReference type="Pfam" id="PF13966">
    <property type="entry name" value="zf-RVT"/>
    <property type="match status" value="1"/>
</dbReference>
<reference evidence="2" key="1">
    <citation type="journal article" date="2022" name="Int. J. Mol. Sci.">
        <title>Draft Genome of Tanacetum Coccineum: Genomic Comparison of Closely Related Tanacetum-Family Plants.</title>
        <authorList>
            <person name="Yamashiro T."/>
            <person name="Shiraishi A."/>
            <person name="Nakayama K."/>
            <person name="Satake H."/>
        </authorList>
    </citation>
    <scope>NUCLEOTIDE SEQUENCE</scope>
</reference>
<evidence type="ECO:0000313" key="3">
    <source>
        <dbReference type="Proteomes" id="UP001151760"/>
    </source>
</evidence>
<dbReference type="InterPro" id="IPR043502">
    <property type="entry name" value="DNA/RNA_pol_sf"/>
</dbReference>
<name>A0ABQ5B483_9ASTR</name>